<feature type="binding site" evidence="18">
    <location>
        <position position="245"/>
    </location>
    <ligand>
        <name>Ca(2+)</name>
        <dbReference type="ChEBI" id="CHEBI:29108"/>
        <label>2</label>
    </ligand>
</feature>
<feature type="disulfide bond" evidence="20">
    <location>
        <begin position="121"/>
        <end position="318"/>
    </location>
</feature>
<dbReference type="Proteomes" id="UP000712281">
    <property type="component" value="Unassembled WGS sequence"/>
</dbReference>
<evidence type="ECO:0000256" key="21">
    <source>
        <dbReference type="RuleBase" id="RU362060"/>
    </source>
</evidence>
<evidence type="ECO:0000256" key="17">
    <source>
        <dbReference type="PIRSR" id="PIRSR600823-1"/>
    </source>
</evidence>
<feature type="binding site" evidence="18">
    <location>
        <position position="76"/>
    </location>
    <ligand>
        <name>Ca(2+)</name>
        <dbReference type="ChEBI" id="CHEBI:29108"/>
        <label>1</label>
    </ligand>
</feature>
<dbReference type="PROSITE" id="PS00436">
    <property type="entry name" value="PEROXIDASE_2"/>
    <property type="match status" value="1"/>
</dbReference>
<feature type="binding site" evidence="18">
    <location>
        <position position="193"/>
    </location>
    <ligand>
        <name>Ca(2+)</name>
        <dbReference type="ChEBI" id="CHEBI:29108"/>
        <label>2</label>
    </ligand>
</feature>
<dbReference type="GO" id="GO:0020037">
    <property type="term" value="F:heme binding"/>
    <property type="evidence" value="ECO:0007669"/>
    <property type="project" value="UniProtKB-UniRule"/>
</dbReference>
<keyword evidence="16 21" id="KW-0376">Hydrogen peroxide</keyword>
<feature type="disulfide bond" evidence="20">
    <location>
        <begin position="72"/>
        <end position="77"/>
    </location>
</feature>
<comment type="similarity">
    <text evidence="21">Belongs to the peroxidase family. Classical plant (class III) peroxidase subfamily.</text>
</comment>
<dbReference type="AlphaFoldDB" id="A0A8S9GHZ3"/>
<dbReference type="GO" id="GO:0005576">
    <property type="term" value="C:extracellular region"/>
    <property type="evidence" value="ECO:0007669"/>
    <property type="project" value="UniProtKB-SubCell"/>
</dbReference>
<dbReference type="FunFam" id="1.10.420.10:FF:000007">
    <property type="entry name" value="Peroxidase"/>
    <property type="match status" value="1"/>
</dbReference>
<reference evidence="23" key="1">
    <citation type="submission" date="2019-12" db="EMBL/GenBank/DDBJ databases">
        <title>Genome sequencing and annotation of Brassica cretica.</title>
        <authorList>
            <person name="Studholme D.J."/>
            <person name="Sarris P.F."/>
        </authorList>
    </citation>
    <scope>NUCLEOTIDE SEQUENCE</scope>
    <source>
        <strain evidence="23">PFS-001/15</strain>
        <tissue evidence="23">Leaf</tissue>
    </source>
</reference>
<dbReference type="Gene3D" id="1.10.520.10">
    <property type="match status" value="1"/>
</dbReference>
<evidence type="ECO:0000256" key="10">
    <source>
        <dbReference type="ARBA" id="ARBA00022729"/>
    </source>
</evidence>
<evidence type="ECO:0000256" key="18">
    <source>
        <dbReference type="PIRSR" id="PIRSR600823-3"/>
    </source>
</evidence>
<evidence type="ECO:0000256" key="4">
    <source>
        <dbReference type="ARBA" id="ARBA00006873"/>
    </source>
</evidence>
<keyword evidence="12 21" id="KW-0560">Oxidoreductase</keyword>
<name>A0A8S9GHZ3_BRACR</name>
<organism evidence="23 24">
    <name type="scientific">Brassica cretica</name>
    <name type="common">Mustard</name>
    <dbReference type="NCBI Taxonomy" id="69181"/>
    <lineage>
        <taxon>Eukaryota</taxon>
        <taxon>Viridiplantae</taxon>
        <taxon>Streptophyta</taxon>
        <taxon>Embryophyta</taxon>
        <taxon>Tracheophyta</taxon>
        <taxon>Spermatophyta</taxon>
        <taxon>Magnoliopsida</taxon>
        <taxon>eudicotyledons</taxon>
        <taxon>Gunneridae</taxon>
        <taxon>Pentapetalae</taxon>
        <taxon>rosids</taxon>
        <taxon>malvids</taxon>
        <taxon>Brassicales</taxon>
        <taxon>Brassicaceae</taxon>
        <taxon>Brassiceae</taxon>
        <taxon>Brassica</taxon>
    </lineage>
</organism>
<proteinExistence type="inferred from homology"/>
<feature type="binding site" description="axial binding residue" evidence="18">
    <location>
        <position position="192"/>
    </location>
    <ligand>
        <name>heme b</name>
        <dbReference type="ChEBI" id="CHEBI:60344"/>
    </ligand>
    <ligandPart>
        <name>Fe</name>
        <dbReference type="ChEBI" id="CHEBI:18248"/>
    </ligandPart>
</feature>
<feature type="disulfide bond" evidence="20">
    <location>
        <begin position="39"/>
        <end position="115"/>
    </location>
</feature>
<evidence type="ECO:0000256" key="3">
    <source>
        <dbReference type="ARBA" id="ARBA00004613"/>
    </source>
</evidence>
<sequence>QITLPNKMKITNFSILLLVFFIFPITFAQLRVGFYNNSCPNAETIIQTLVSDEFESDPTITAALLRMHFHDCFVGGCDGSILLNSTDSERFVGPNLSVRGFELIDEIKAELEAQCPSNVSCADIMALATRDSVALSGGPSYNIPTGRRDGLRTNANGVFNLIGPTASVAAFLSFFGDKDMNTLDAVALLGAHTVGVGSCDLFQDRLVNFNGTGLPDPSMDSDLVANLTTICEASENPSTGLDRSTPLTFDNAFFGQIRVRRGVLQLDQRLATDEATSSVVAQYAADNDLFKRQFAIAMVKMGTVDVFTGEDGEIRTNCWAFNNN</sequence>
<evidence type="ECO:0000256" key="13">
    <source>
        <dbReference type="ARBA" id="ARBA00023004"/>
    </source>
</evidence>
<keyword evidence="9 18" id="KW-0479">Metal-binding</keyword>
<dbReference type="GO" id="GO:0140825">
    <property type="term" value="F:lactoperoxidase activity"/>
    <property type="evidence" value="ECO:0007669"/>
    <property type="project" value="UniProtKB-EC"/>
</dbReference>
<feature type="binding site" evidence="18">
    <location>
        <position position="74"/>
    </location>
    <ligand>
        <name>Ca(2+)</name>
        <dbReference type="ChEBI" id="CHEBI:29108"/>
        <label>1</label>
    </ligand>
</feature>
<feature type="binding site" evidence="18">
    <location>
        <position position="71"/>
    </location>
    <ligand>
        <name>Ca(2+)</name>
        <dbReference type="ChEBI" id="CHEBI:29108"/>
        <label>1</label>
    </ligand>
</feature>
<keyword evidence="13 18" id="KW-0408">Iron</keyword>
<dbReference type="CDD" id="cd00693">
    <property type="entry name" value="secretory_peroxidase"/>
    <property type="match status" value="1"/>
</dbReference>
<evidence type="ECO:0000256" key="11">
    <source>
        <dbReference type="ARBA" id="ARBA00022837"/>
    </source>
</evidence>
<dbReference type="PRINTS" id="PR00461">
    <property type="entry name" value="PLPEROXIDASE"/>
</dbReference>
<feature type="binding site" evidence="18">
    <location>
        <position position="242"/>
    </location>
    <ligand>
        <name>Ca(2+)</name>
        <dbReference type="ChEBI" id="CHEBI:29108"/>
        <label>2</label>
    </ligand>
</feature>
<comment type="cofactor">
    <cofactor evidence="18 21">
        <name>Ca(2+)</name>
        <dbReference type="ChEBI" id="CHEBI:29108"/>
    </cofactor>
    <text evidence="18 21">Binds 2 calcium ions per subunit.</text>
</comment>
<evidence type="ECO:0000256" key="6">
    <source>
        <dbReference type="ARBA" id="ARBA00022525"/>
    </source>
</evidence>
<dbReference type="InterPro" id="IPR019794">
    <property type="entry name" value="Peroxidases_AS"/>
</dbReference>
<evidence type="ECO:0000313" key="23">
    <source>
        <dbReference type="EMBL" id="KAF2544007.1"/>
    </source>
</evidence>
<gene>
    <name evidence="23" type="ORF">F2Q68_00033251</name>
</gene>
<comment type="caution">
    <text evidence="23">The sequence shown here is derived from an EMBL/GenBank/DDBJ whole genome shotgun (WGS) entry which is preliminary data.</text>
</comment>
<evidence type="ECO:0000256" key="5">
    <source>
        <dbReference type="ARBA" id="ARBA00012313"/>
    </source>
</evidence>
<comment type="similarity">
    <text evidence="4">Belongs to the peroxidase family. Ascorbate peroxidase subfamily.</text>
</comment>
<protein>
    <recommendedName>
        <fullName evidence="5 21">Peroxidase</fullName>
        <ecNumber evidence="5 21">1.11.1.7</ecNumber>
    </recommendedName>
</protein>
<evidence type="ECO:0000256" key="14">
    <source>
        <dbReference type="ARBA" id="ARBA00023157"/>
    </source>
</evidence>
<evidence type="ECO:0000259" key="22">
    <source>
        <dbReference type="PROSITE" id="PS50873"/>
    </source>
</evidence>
<evidence type="ECO:0000256" key="16">
    <source>
        <dbReference type="ARBA" id="ARBA00023324"/>
    </source>
</evidence>
<evidence type="ECO:0000256" key="9">
    <source>
        <dbReference type="ARBA" id="ARBA00022723"/>
    </source>
</evidence>
<dbReference type="Pfam" id="PF00141">
    <property type="entry name" value="peroxidase"/>
    <property type="match status" value="1"/>
</dbReference>
<evidence type="ECO:0000313" key="24">
    <source>
        <dbReference type="Proteomes" id="UP000712281"/>
    </source>
</evidence>
<evidence type="ECO:0000256" key="15">
    <source>
        <dbReference type="ARBA" id="ARBA00023180"/>
    </source>
</evidence>
<comment type="catalytic activity">
    <reaction evidence="1 21">
        <text>2 a phenolic donor + H2O2 = 2 a phenolic radical donor + 2 H2O</text>
        <dbReference type="Rhea" id="RHEA:56136"/>
        <dbReference type="ChEBI" id="CHEBI:15377"/>
        <dbReference type="ChEBI" id="CHEBI:16240"/>
        <dbReference type="ChEBI" id="CHEBI:139520"/>
        <dbReference type="ChEBI" id="CHEBI:139521"/>
        <dbReference type="EC" id="1.11.1.7"/>
    </reaction>
</comment>
<dbReference type="InterPro" id="IPR033905">
    <property type="entry name" value="Secretory_peroxidase"/>
</dbReference>
<evidence type="ECO:0000256" key="20">
    <source>
        <dbReference type="PIRSR" id="PIRSR600823-5"/>
    </source>
</evidence>
<feature type="disulfide bond" evidence="20">
    <location>
        <begin position="199"/>
        <end position="231"/>
    </location>
</feature>
<keyword evidence="10" id="KW-0732">Signal</keyword>
<dbReference type="PRINTS" id="PR00458">
    <property type="entry name" value="PEROXIDASE"/>
</dbReference>
<dbReference type="EMBL" id="QGKW02002005">
    <property type="protein sequence ID" value="KAF2544007.1"/>
    <property type="molecule type" value="Genomic_DNA"/>
</dbReference>
<dbReference type="FunFam" id="1.10.520.10:FF:000006">
    <property type="entry name" value="Peroxidase"/>
    <property type="match status" value="1"/>
</dbReference>
<dbReference type="GO" id="GO:0046872">
    <property type="term" value="F:metal ion binding"/>
    <property type="evidence" value="ECO:0007669"/>
    <property type="project" value="UniProtKB-UniRule"/>
</dbReference>
<dbReference type="GO" id="GO:0006979">
    <property type="term" value="P:response to oxidative stress"/>
    <property type="evidence" value="ECO:0007669"/>
    <property type="project" value="UniProtKB-UniRule"/>
</dbReference>
<keyword evidence="14 20" id="KW-1015">Disulfide bond</keyword>
<evidence type="ECO:0000256" key="7">
    <source>
        <dbReference type="ARBA" id="ARBA00022559"/>
    </source>
</evidence>
<evidence type="ECO:0000256" key="12">
    <source>
        <dbReference type="ARBA" id="ARBA00023002"/>
    </source>
</evidence>
<feature type="non-terminal residue" evidence="23">
    <location>
        <position position="1"/>
    </location>
</feature>
<keyword evidence="6 21" id="KW-0964">Secreted</keyword>
<feature type="binding site" evidence="18">
    <location>
        <position position="89"/>
    </location>
    <ligand>
        <name>Ca(2+)</name>
        <dbReference type="ChEBI" id="CHEBI:29108"/>
        <label>1</label>
    </ligand>
</feature>
<feature type="site" description="Transition state stabilizer" evidence="19">
    <location>
        <position position="66"/>
    </location>
</feature>
<dbReference type="EC" id="1.11.1.7" evidence="5 21"/>
<dbReference type="PANTHER" id="PTHR31517">
    <property type="match status" value="1"/>
</dbReference>
<comment type="function">
    <text evidence="2">Removal of H(2)O(2), oxidation of toxic reductants, biosynthesis and degradation of lignin, suberization, auxin catabolism, response to environmental stresses such as wounding, pathogen attack and oxidative stress. These functions might be dependent on each isozyme/isoform in each plant tissue.</text>
</comment>
<evidence type="ECO:0000256" key="19">
    <source>
        <dbReference type="PIRSR" id="PIRSR600823-4"/>
    </source>
</evidence>
<dbReference type="InterPro" id="IPR010255">
    <property type="entry name" value="Haem_peroxidase_sf"/>
</dbReference>
<keyword evidence="15" id="KW-0325">Glycoprotein</keyword>
<dbReference type="SUPFAM" id="SSF48113">
    <property type="entry name" value="Heme-dependent peroxidases"/>
    <property type="match status" value="1"/>
</dbReference>
<accession>A0A8S9GHZ3</accession>
<feature type="binding site" evidence="18">
    <location>
        <position position="80"/>
    </location>
    <ligand>
        <name>Ca(2+)</name>
        <dbReference type="ChEBI" id="CHEBI:29108"/>
        <label>1</label>
    </ligand>
</feature>
<feature type="active site" description="Proton acceptor" evidence="17">
    <location>
        <position position="70"/>
    </location>
</feature>
<feature type="binding site" evidence="18">
    <location>
        <position position="78"/>
    </location>
    <ligand>
        <name>Ca(2+)</name>
        <dbReference type="ChEBI" id="CHEBI:29108"/>
        <label>1</label>
    </ligand>
</feature>
<evidence type="ECO:0000256" key="1">
    <source>
        <dbReference type="ARBA" id="ARBA00000189"/>
    </source>
</evidence>
<evidence type="ECO:0000256" key="8">
    <source>
        <dbReference type="ARBA" id="ARBA00022617"/>
    </source>
</evidence>
<feature type="binding site" evidence="18">
    <location>
        <position position="250"/>
    </location>
    <ligand>
        <name>Ca(2+)</name>
        <dbReference type="ChEBI" id="CHEBI:29108"/>
        <label>2</label>
    </ligand>
</feature>
<feature type="domain" description="Plant heme peroxidase family profile" evidence="22">
    <location>
        <begin position="29"/>
        <end position="322"/>
    </location>
</feature>
<evidence type="ECO:0000256" key="2">
    <source>
        <dbReference type="ARBA" id="ARBA00002322"/>
    </source>
</evidence>
<dbReference type="PROSITE" id="PS50873">
    <property type="entry name" value="PEROXIDASE_4"/>
    <property type="match status" value="1"/>
</dbReference>
<dbReference type="InterPro" id="IPR019793">
    <property type="entry name" value="Peroxidases_heam-ligand_BS"/>
</dbReference>
<dbReference type="InterPro" id="IPR002016">
    <property type="entry name" value="Haem_peroxidase"/>
</dbReference>
<keyword evidence="7 21" id="KW-0575">Peroxidase</keyword>
<dbReference type="Gene3D" id="1.10.420.10">
    <property type="entry name" value="Peroxidase, domain 2"/>
    <property type="match status" value="1"/>
</dbReference>
<dbReference type="PANTHER" id="PTHR31517:SF59">
    <property type="entry name" value="PEROXIDASE"/>
    <property type="match status" value="1"/>
</dbReference>
<dbReference type="PROSITE" id="PS00435">
    <property type="entry name" value="PEROXIDASE_1"/>
    <property type="match status" value="1"/>
</dbReference>
<keyword evidence="8 21" id="KW-0349">Heme</keyword>
<comment type="cofactor">
    <cofactor evidence="18 21">
        <name>heme b</name>
        <dbReference type="ChEBI" id="CHEBI:60344"/>
    </cofactor>
    <text evidence="18 21">Binds 1 heme b (iron(II)-protoporphyrin IX) group per subunit.</text>
</comment>
<dbReference type="InterPro" id="IPR000823">
    <property type="entry name" value="Peroxidase_pln"/>
</dbReference>
<keyword evidence="11 18" id="KW-0106">Calcium</keyword>
<dbReference type="GO" id="GO:0042744">
    <property type="term" value="P:hydrogen peroxide catabolic process"/>
    <property type="evidence" value="ECO:0007669"/>
    <property type="project" value="UniProtKB-KW"/>
</dbReference>
<comment type="subcellular location">
    <subcellularLocation>
        <location evidence="3 21">Secreted</location>
    </subcellularLocation>
</comment>